<dbReference type="GO" id="GO:0016020">
    <property type="term" value="C:membrane"/>
    <property type="evidence" value="ECO:0007669"/>
    <property type="project" value="UniProtKB-SubCell"/>
</dbReference>
<evidence type="ECO:0000256" key="1">
    <source>
        <dbReference type="ARBA" id="ARBA00004508"/>
    </source>
</evidence>
<comment type="caution">
    <text evidence="10">The sequence shown here is derived from an EMBL/GenBank/DDBJ whole genome shotgun (WGS) entry which is preliminary data.</text>
</comment>
<comment type="similarity">
    <text evidence="2">Belongs to the RETICULATA family.</text>
</comment>
<dbReference type="Proteomes" id="UP001605036">
    <property type="component" value="Unassembled WGS sequence"/>
</dbReference>
<gene>
    <name evidence="10" type="ORF">R1flu_002914</name>
</gene>
<reference evidence="10 11" key="1">
    <citation type="submission" date="2024-09" db="EMBL/GenBank/DDBJ databases">
        <title>Chromosome-scale assembly of Riccia fluitans.</title>
        <authorList>
            <person name="Paukszto L."/>
            <person name="Sawicki J."/>
            <person name="Karawczyk K."/>
            <person name="Piernik-Szablinska J."/>
            <person name="Szczecinska M."/>
            <person name="Mazdziarz M."/>
        </authorList>
    </citation>
    <scope>NUCLEOTIDE SEQUENCE [LARGE SCALE GENOMIC DNA]</scope>
    <source>
        <strain evidence="10">Rf_01</strain>
        <tissue evidence="10">Aerial parts of the thallus</tissue>
    </source>
</reference>
<evidence type="ECO:0000256" key="9">
    <source>
        <dbReference type="SAM" id="MobiDB-lite"/>
    </source>
</evidence>
<dbReference type="InterPro" id="IPR021825">
    <property type="entry name" value="RETICULATA-related"/>
</dbReference>
<comment type="subcellular location">
    <subcellularLocation>
        <location evidence="1">Plastid</location>
        <location evidence="1">Chloroplast membrane</location>
        <topology evidence="1">Multi-pass membrane protein</topology>
    </subcellularLocation>
</comment>
<evidence type="ECO:0000256" key="7">
    <source>
        <dbReference type="ARBA" id="ARBA00022989"/>
    </source>
</evidence>
<dbReference type="PANTHER" id="PTHR31038:SF10">
    <property type="entry name" value="OS04G0524400 PROTEIN"/>
    <property type="match status" value="1"/>
</dbReference>
<evidence type="ECO:0000256" key="3">
    <source>
        <dbReference type="ARBA" id="ARBA00022528"/>
    </source>
</evidence>
<keyword evidence="3" id="KW-0150">Chloroplast</keyword>
<evidence type="ECO:0000256" key="8">
    <source>
        <dbReference type="ARBA" id="ARBA00023136"/>
    </source>
</evidence>
<protein>
    <submittedName>
        <fullName evidence="10">Uncharacterized protein</fullName>
    </submittedName>
</protein>
<organism evidence="10 11">
    <name type="scientific">Riccia fluitans</name>
    <dbReference type="NCBI Taxonomy" id="41844"/>
    <lineage>
        <taxon>Eukaryota</taxon>
        <taxon>Viridiplantae</taxon>
        <taxon>Streptophyta</taxon>
        <taxon>Embryophyta</taxon>
        <taxon>Marchantiophyta</taxon>
        <taxon>Marchantiopsida</taxon>
        <taxon>Marchantiidae</taxon>
        <taxon>Marchantiales</taxon>
        <taxon>Ricciaceae</taxon>
        <taxon>Riccia</taxon>
    </lineage>
</organism>
<evidence type="ECO:0000256" key="2">
    <source>
        <dbReference type="ARBA" id="ARBA00010793"/>
    </source>
</evidence>
<keyword evidence="4" id="KW-0934">Plastid</keyword>
<keyword evidence="5" id="KW-0812">Transmembrane</keyword>
<accession>A0ABD1Y7H4</accession>
<evidence type="ECO:0000256" key="4">
    <source>
        <dbReference type="ARBA" id="ARBA00022640"/>
    </source>
</evidence>
<dbReference type="PANTHER" id="PTHR31038">
    <property type="entry name" value="EXPRESSED PROTEIN-RELATED"/>
    <property type="match status" value="1"/>
</dbReference>
<feature type="region of interest" description="Disordered" evidence="9">
    <location>
        <begin position="116"/>
        <end position="163"/>
    </location>
</feature>
<keyword evidence="8" id="KW-0472">Membrane</keyword>
<name>A0ABD1Y7H4_9MARC</name>
<dbReference type="GO" id="GO:0009507">
    <property type="term" value="C:chloroplast"/>
    <property type="evidence" value="ECO:0007669"/>
    <property type="project" value="UniProtKB-SubCell"/>
</dbReference>
<dbReference type="AlphaFoldDB" id="A0ABD1Y7H4"/>
<sequence length="459" mass="49593">MELVSLSLVVIPSNPSLTVKLERISAAGDLFSCRCSCVPIGYRSSSELQSGHKVRSLSYSGIRIRKNSKVGIVTYSSLERTGTEEFISSHDPFGSSISDLSSDTTRTAGGGIIHDRHHEVHSPESEWGGPSGGDGDGGGSGYGGGGDGYGEGSGGSEEEEELEYGPLLNAEQVQRELDVRDVKLPSDMLEAAKSTGIRELLLHRYFDLQQTASFPLGSVLVTNKVLRNRMLADPNFLFKVGAEIAIATSCATVAEVKKRGEHFWNEFELYASDMLVGIAFDIMLVGLMAPFITFGKPATVSGTSARISRFLQSLPSNMFEAQKPGRSFTPVQRVSSLVYKAVQYGIAGFGCGILGQGIASSVMTVKRKVNETRNGVARRDDEIEVPDVVKTAALWSVFMATSSNVRYQVLTGLESAVERSIIGKRMPQAALIFTVAARFTNNVFGAMQFVDWAWWAGVQ</sequence>
<proteinExistence type="inferred from homology"/>
<feature type="compositionally biased region" description="Gly residues" evidence="9">
    <location>
        <begin position="129"/>
        <end position="155"/>
    </location>
</feature>
<evidence type="ECO:0000256" key="6">
    <source>
        <dbReference type="ARBA" id="ARBA00022946"/>
    </source>
</evidence>
<keyword evidence="7" id="KW-1133">Transmembrane helix</keyword>
<evidence type="ECO:0000313" key="11">
    <source>
        <dbReference type="Proteomes" id="UP001605036"/>
    </source>
</evidence>
<dbReference type="Pfam" id="PF11891">
    <property type="entry name" value="RETICULATA-like"/>
    <property type="match status" value="1"/>
</dbReference>
<evidence type="ECO:0000313" key="10">
    <source>
        <dbReference type="EMBL" id="KAL2622709.1"/>
    </source>
</evidence>
<evidence type="ECO:0000256" key="5">
    <source>
        <dbReference type="ARBA" id="ARBA00022692"/>
    </source>
</evidence>
<dbReference type="EMBL" id="JBHFFA010000006">
    <property type="protein sequence ID" value="KAL2622709.1"/>
    <property type="molecule type" value="Genomic_DNA"/>
</dbReference>
<keyword evidence="6" id="KW-0809">Transit peptide</keyword>
<keyword evidence="11" id="KW-1185">Reference proteome</keyword>